<dbReference type="InterPro" id="IPR052158">
    <property type="entry name" value="INH-QAR"/>
</dbReference>
<dbReference type="OrthoDB" id="3210279at2"/>
<comment type="caution">
    <text evidence="2">The sequence shown here is derived from an EMBL/GenBank/DDBJ whole genome shotgun (WGS) entry which is preliminary data.</text>
</comment>
<dbReference type="Gene3D" id="3.40.50.880">
    <property type="match status" value="1"/>
</dbReference>
<name>A0A3M2HYQ6_9GAMM</name>
<dbReference type="RefSeq" id="WP_122164725.1">
    <property type="nucleotide sequence ID" value="NZ_JAMOIB010000001.1"/>
</dbReference>
<proteinExistence type="predicted"/>
<dbReference type="PANTHER" id="PTHR43130:SF2">
    <property type="entry name" value="DJ-1_PFPI DOMAIN-CONTAINING PROTEIN"/>
    <property type="match status" value="1"/>
</dbReference>
<feature type="domain" description="DJ-1/PfpI" evidence="1">
    <location>
        <begin position="2"/>
        <end position="158"/>
    </location>
</feature>
<organism evidence="2 3">
    <name type="scientific">Stutzerimonas zhaodongensis</name>
    <dbReference type="NCBI Taxonomy" id="1176257"/>
    <lineage>
        <taxon>Bacteria</taxon>
        <taxon>Pseudomonadati</taxon>
        <taxon>Pseudomonadota</taxon>
        <taxon>Gammaproteobacteria</taxon>
        <taxon>Pseudomonadales</taxon>
        <taxon>Pseudomonadaceae</taxon>
        <taxon>Stutzerimonas</taxon>
    </lineage>
</organism>
<dbReference type="PANTHER" id="PTHR43130">
    <property type="entry name" value="ARAC-FAMILY TRANSCRIPTIONAL REGULATOR"/>
    <property type="match status" value="1"/>
</dbReference>
<gene>
    <name evidence="2" type="ORF">EA797_06840</name>
</gene>
<keyword evidence="3" id="KW-1185">Reference proteome</keyword>
<evidence type="ECO:0000313" key="3">
    <source>
        <dbReference type="Proteomes" id="UP000269774"/>
    </source>
</evidence>
<dbReference type="EMBL" id="RFFM01000001">
    <property type="protein sequence ID" value="RMH92780.1"/>
    <property type="molecule type" value="Genomic_DNA"/>
</dbReference>
<evidence type="ECO:0000259" key="1">
    <source>
        <dbReference type="Pfam" id="PF01965"/>
    </source>
</evidence>
<dbReference type="AlphaFoldDB" id="A0A3M2HYQ6"/>
<dbReference type="InterPro" id="IPR029062">
    <property type="entry name" value="Class_I_gatase-like"/>
</dbReference>
<evidence type="ECO:0000313" key="2">
    <source>
        <dbReference type="EMBL" id="RMH92780.1"/>
    </source>
</evidence>
<accession>A0A3M2HYQ6</accession>
<sequence>MHIAILTFDGFNELDSLIALGILNRIKQPEWRVSLASPCEMVTSMNGVQLHRHVPLDGIHNCDAVLVGSGIKTREIAEDAALMQMLAQLDSTRQLIGAQCSGTLLLANSGLLNGVPGCTDLTTKPWVQEAGIEVLEQPFFARGNLATAGGCLASIYLAAWTIARLAGRKAAAEALHYVAPVGEKGAYVERAMGNIEPYLP</sequence>
<dbReference type="GO" id="GO:0006355">
    <property type="term" value="P:regulation of DNA-templated transcription"/>
    <property type="evidence" value="ECO:0007669"/>
    <property type="project" value="TreeGrafter"/>
</dbReference>
<dbReference type="Pfam" id="PF01965">
    <property type="entry name" value="DJ-1_PfpI"/>
    <property type="match status" value="1"/>
</dbReference>
<dbReference type="SUPFAM" id="SSF52317">
    <property type="entry name" value="Class I glutamine amidotransferase-like"/>
    <property type="match status" value="1"/>
</dbReference>
<dbReference type="InterPro" id="IPR002818">
    <property type="entry name" value="DJ-1/PfpI"/>
</dbReference>
<protein>
    <submittedName>
        <fullName evidence="2">AraC family transcriptional regulator</fullName>
    </submittedName>
</protein>
<reference evidence="2 3" key="1">
    <citation type="submission" date="2018-10" db="EMBL/GenBank/DDBJ databases">
        <title>Pseudomonas zhaodongensis NEAU-ST5-21(T) genome.</title>
        <authorList>
            <person name="Peng J."/>
            <person name="Liu Z.-P."/>
        </authorList>
    </citation>
    <scope>NUCLEOTIDE SEQUENCE [LARGE SCALE GENOMIC DNA]</scope>
    <source>
        <strain evidence="2 3">NEAU-ST5-21</strain>
    </source>
</reference>
<dbReference type="Proteomes" id="UP000269774">
    <property type="component" value="Unassembled WGS sequence"/>
</dbReference>